<dbReference type="AlphaFoldDB" id="U6KMZ6"/>
<dbReference type="RefSeq" id="XP_013230116.1">
    <property type="nucleotide sequence ID" value="XM_013374662.1"/>
</dbReference>
<dbReference type="GO" id="GO:0006396">
    <property type="term" value="P:RNA processing"/>
    <property type="evidence" value="ECO:0007669"/>
    <property type="project" value="InterPro"/>
</dbReference>
<feature type="region of interest" description="Disordered" evidence="1">
    <location>
        <begin position="719"/>
        <end position="763"/>
    </location>
</feature>
<feature type="compositionally biased region" description="Low complexity" evidence="1">
    <location>
        <begin position="76"/>
        <end position="92"/>
    </location>
</feature>
<organism evidence="3 4">
    <name type="scientific">Eimeria tenella</name>
    <name type="common">Coccidian parasite</name>
    <dbReference type="NCBI Taxonomy" id="5802"/>
    <lineage>
        <taxon>Eukaryota</taxon>
        <taxon>Sar</taxon>
        <taxon>Alveolata</taxon>
        <taxon>Apicomplexa</taxon>
        <taxon>Conoidasida</taxon>
        <taxon>Coccidia</taxon>
        <taxon>Eucoccidiorida</taxon>
        <taxon>Eimeriorina</taxon>
        <taxon>Eimeriidae</taxon>
        <taxon>Eimeria</taxon>
    </lineage>
</organism>
<feature type="compositionally biased region" description="Polar residues" evidence="1">
    <location>
        <begin position="673"/>
        <end position="682"/>
    </location>
</feature>
<feature type="compositionally biased region" description="Low complexity" evidence="1">
    <location>
        <begin position="276"/>
        <end position="285"/>
    </location>
</feature>
<feature type="compositionally biased region" description="Basic residues" evidence="1">
    <location>
        <begin position="96"/>
        <end position="106"/>
    </location>
</feature>
<gene>
    <name evidence="3" type="ORF">ETH_00015870</name>
</gene>
<evidence type="ECO:0000256" key="2">
    <source>
        <dbReference type="SAM" id="SignalP"/>
    </source>
</evidence>
<evidence type="ECO:0000313" key="3">
    <source>
        <dbReference type="EMBL" id="CDJ39361.1"/>
    </source>
</evidence>
<reference evidence="3" key="1">
    <citation type="submission" date="2013-10" db="EMBL/GenBank/DDBJ databases">
        <title>Genomic analysis of the causative agents of coccidiosis in chickens.</title>
        <authorList>
            <person name="Reid A.J."/>
            <person name="Blake D."/>
            <person name="Billington K."/>
            <person name="Browne H."/>
            <person name="Dunn M."/>
            <person name="Hung S."/>
            <person name="Kawahara F."/>
            <person name="Miranda-Saavedra D."/>
            <person name="Mourier T."/>
            <person name="Nagra H."/>
            <person name="Otto T.D."/>
            <person name="Rawlings N."/>
            <person name="Sanchez A."/>
            <person name="Sanders M."/>
            <person name="Subramaniam C."/>
            <person name="Tay Y."/>
            <person name="Dear P."/>
            <person name="Doerig C."/>
            <person name="Gruber A."/>
            <person name="Parkinson J."/>
            <person name="Shirley M."/>
            <person name="Wan K.L."/>
            <person name="Berriman M."/>
            <person name="Tomley F."/>
            <person name="Pain A."/>
        </authorList>
    </citation>
    <scope>NUCLEOTIDE SEQUENCE [LARGE SCALE GENOMIC DNA]</scope>
    <source>
        <strain evidence="3">Houghton</strain>
    </source>
</reference>
<feature type="region of interest" description="Disordered" evidence="1">
    <location>
        <begin position="547"/>
        <end position="589"/>
    </location>
</feature>
<feature type="region of interest" description="Disordered" evidence="1">
    <location>
        <begin position="269"/>
        <end position="309"/>
    </location>
</feature>
<feature type="chain" id="PRO_5004673120" description="RNAse P Rpr2/Rpp21 subunit domain-containing protein" evidence="2">
    <location>
        <begin position="17"/>
        <end position="793"/>
    </location>
</feature>
<feature type="compositionally biased region" description="Basic and acidic residues" evidence="1">
    <location>
        <begin position="719"/>
        <end position="732"/>
    </location>
</feature>
<feature type="compositionally biased region" description="Polar residues" evidence="1">
    <location>
        <begin position="741"/>
        <end position="755"/>
    </location>
</feature>
<keyword evidence="4" id="KW-1185">Reference proteome</keyword>
<dbReference type="Pfam" id="PF04032">
    <property type="entry name" value="Rpr2"/>
    <property type="match status" value="1"/>
</dbReference>
<protein>
    <recommendedName>
        <fullName evidence="5">RNAse P Rpr2/Rpp21 subunit domain-containing protein</fullName>
    </recommendedName>
</protein>
<feature type="compositionally biased region" description="Low complexity" evidence="1">
    <location>
        <begin position="576"/>
        <end position="589"/>
    </location>
</feature>
<sequence>MASLIAAALALRAAAGRTGTGPLAATHGHSSTEQTEKQLPQQQQQQPQPQARQRPRHQRGEQEHQGQSKKKRRRLNQQQQEKSQQQSQLQKEQQQRKQHQQHHKQKQQQEQKYRQKQQHPQQQALQQEAVDTAAAHGLKRSAGYGDSGKRKKRKGRGAPRAEGAVSGTPADVEHAQNVHAVARVQQQQQNSHIDRDQLQVAEEQPLVQQRIPQQDQLAPPRQQGPSLSPQQQHGPELVEHKQPIHRTSLQAESQEQQQVVKQQCLQQVPPPDKCQAEGQQLQRQQQHGHNDTLRKAQSSGEQHPIPRALDPSRGLCIVQQQQLQQQRGPQQQGQQQKQQRIEQQQNFQAQLCSRALFTPQQTESLQQGLLVFQQEAAAAPTPAAAAAARGKATVLLLGASARRLAAVAPRLAAAFSRRAADVAQHYGIEVDPKAKQGLCAGCGVPLVPFLTSCIFTRSLPRGSFRRRMNQCTKEHLMLQLQATVPGGQVPPYAAEAVRPLAVSSSMVAVCKLCGHKAQTPIGQLRNKGKAQQQQQHLKQTLQQLQLDSAARGSNFNRQKKPREERSASRFFDQHQQRQQHQQHQTMQQLMHGQCLEEQHELLEDQALRQQQQPQRIEHNQCQQQRYRSEQFHYASQQQLRQSREQQARPLVHQLTQKQLPEQQLPEEQQQKQHLSGEQQQCRPSVRHDAFSKPGACEARSNTLCVVECTVMHAATREPRRIALDEGSRENKESSGGPLPQPSQYSALSGTRSSQDITKKEKKDGVLGVASTVSKAGEGGRVTSVYEVLADLDF</sequence>
<feature type="region of interest" description="Disordered" evidence="1">
    <location>
        <begin position="207"/>
        <end position="237"/>
    </location>
</feature>
<feature type="compositionally biased region" description="Polar residues" evidence="1">
    <location>
        <begin position="223"/>
        <end position="233"/>
    </location>
</feature>
<evidence type="ECO:0008006" key="5">
    <source>
        <dbReference type="Google" id="ProtNLM"/>
    </source>
</evidence>
<dbReference type="OrthoDB" id="10685726at2759"/>
<feature type="compositionally biased region" description="Low complexity" evidence="1">
    <location>
        <begin position="16"/>
        <end position="26"/>
    </location>
</feature>
<feature type="region of interest" description="Disordered" evidence="1">
    <location>
        <begin position="660"/>
        <end position="691"/>
    </location>
</feature>
<name>U6KMZ6_EIMTE</name>
<feature type="compositionally biased region" description="Polar residues" evidence="1">
    <location>
        <begin position="207"/>
        <end position="216"/>
    </location>
</feature>
<feature type="compositionally biased region" description="Basic and acidic residues" evidence="1">
    <location>
        <begin position="561"/>
        <end position="575"/>
    </location>
</feature>
<reference evidence="3" key="2">
    <citation type="submission" date="2013-10" db="EMBL/GenBank/DDBJ databases">
        <authorList>
            <person name="Aslett M."/>
        </authorList>
    </citation>
    <scope>NUCLEOTIDE SEQUENCE [LARGE SCALE GENOMIC DNA]</scope>
    <source>
        <strain evidence="3">Houghton</strain>
    </source>
</reference>
<dbReference type="EMBL" id="HG674344">
    <property type="protein sequence ID" value="CDJ39361.1"/>
    <property type="molecule type" value="Genomic_DNA"/>
</dbReference>
<proteinExistence type="predicted"/>
<evidence type="ECO:0000256" key="1">
    <source>
        <dbReference type="SAM" id="MobiDB-lite"/>
    </source>
</evidence>
<accession>U6KMZ6</accession>
<dbReference type="GeneID" id="25252328"/>
<dbReference type="InterPro" id="IPR007175">
    <property type="entry name" value="Rpr2/Snm1/Rpp21"/>
</dbReference>
<feature type="compositionally biased region" description="Low complexity" evidence="1">
    <location>
        <begin position="118"/>
        <end position="129"/>
    </location>
</feature>
<feature type="compositionally biased region" description="Low complexity" evidence="1">
    <location>
        <begin position="38"/>
        <end position="52"/>
    </location>
</feature>
<feature type="region of interest" description="Disordered" evidence="1">
    <location>
        <begin position="16"/>
        <end position="172"/>
    </location>
</feature>
<dbReference type="VEuPathDB" id="ToxoDB:ETH_00015870"/>
<dbReference type="VEuPathDB" id="ToxoDB:ETH2_0644700"/>
<dbReference type="Proteomes" id="UP000030747">
    <property type="component" value="Unassembled WGS sequence"/>
</dbReference>
<keyword evidence="2" id="KW-0732">Signal</keyword>
<evidence type="ECO:0000313" key="4">
    <source>
        <dbReference type="Proteomes" id="UP000030747"/>
    </source>
</evidence>
<feature type="signal peptide" evidence="2">
    <location>
        <begin position="1"/>
        <end position="16"/>
    </location>
</feature>